<feature type="transmembrane region" description="Helical" evidence="1">
    <location>
        <begin position="186"/>
        <end position="213"/>
    </location>
</feature>
<evidence type="ECO:0000256" key="1">
    <source>
        <dbReference type="SAM" id="Phobius"/>
    </source>
</evidence>
<evidence type="ECO:0008006" key="4">
    <source>
        <dbReference type="Google" id="ProtNLM"/>
    </source>
</evidence>
<gene>
    <name evidence="2" type="ORF">ODALV1_LOCUS479</name>
</gene>
<evidence type="ECO:0000313" key="3">
    <source>
        <dbReference type="Proteomes" id="UP001642540"/>
    </source>
</evidence>
<dbReference type="Proteomes" id="UP001642540">
    <property type="component" value="Unassembled WGS sequence"/>
</dbReference>
<keyword evidence="1" id="KW-0812">Transmembrane</keyword>
<sequence length="391" mass="44682">MLLKENLIHYIKLQLKLHSLIGTRPFQFSATDKLFASSKREYNWGLIKVALYSFYVLTEWMLVIHKASNGAFDKFSEGLLFATGQASYCFTKYTVFTQRFSVIELFNLLINFEEVNFAAIKISKNNTTTIVKQTQQAVILYATITGFCYLMMMWIFPCHLVPLAYFTMPECLNPSYHGDWSTSSRFQLMIIGIIVLGLYIDTGGDLALFLVNFTLVQSYCFYRYVQIVDQLVSDKPKQAQKHLPLYRQIQILNRYYNVIQKNGLIIAHEYTLIIAIIISVVTLLSLGSNVSLPEFIMHGLSGVDAAIVLVVCNTIMGQMYSASKQFCTKKKDHILSNQVGNVQRRWIQRYLKSCAVLKCNVGDVNFIEELTPLVMLDFCINQTVSLLLLQA</sequence>
<comment type="caution">
    <text evidence="2">The sequence shown here is derived from an EMBL/GenBank/DDBJ whole genome shotgun (WGS) entry which is preliminary data.</text>
</comment>
<feature type="transmembrane region" description="Helical" evidence="1">
    <location>
        <begin position="295"/>
        <end position="316"/>
    </location>
</feature>
<feature type="transmembrane region" description="Helical" evidence="1">
    <location>
        <begin position="138"/>
        <end position="166"/>
    </location>
</feature>
<protein>
    <recommendedName>
        <fullName evidence="4">Odorant receptor</fullName>
    </recommendedName>
</protein>
<keyword evidence="1" id="KW-0472">Membrane</keyword>
<keyword evidence="3" id="KW-1185">Reference proteome</keyword>
<feature type="transmembrane region" description="Helical" evidence="1">
    <location>
        <begin position="42"/>
        <end position="64"/>
    </location>
</feature>
<reference evidence="2 3" key="1">
    <citation type="submission" date="2024-08" db="EMBL/GenBank/DDBJ databases">
        <authorList>
            <person name="Cucini C."/>
            <person name="Frati F."/>
        </authorList>
    </citation>
    <scope>NUCLEOTIDE SEQUENCE [LARGE SCALE GENOMIC DNA]</scope>
</reference>
<name>A0ABP1PIS7_9HEXA</name>
<keyword evidence="1" id="KW-1133">Transmembrane helix</keyword>
<organism evidence="2 3">
    <name type="scientific">Orchesella dallaii</name>
    <dbReference type="NCBI Taxonomy" id="48710"/>
    <lineage>
        <taxon>Eukaryota</taxon>
        <taxon>Metazoa</taxon>
        <taxon>Ecdysozoa</taxon>
        <taxon>Arthropoda</taxon>
        <taxon>Hexapoda</taxon>
        <taxon>Collembola</taxon>
        <taxon>Entomobryomorpha</taxon>
        <taxon>Entomobryoidea</taxon>
        <taxon>Orchesellidae</taxon>
        <taxon>Orchesellinae</taxon>
        <taxon>Orchesella</taxon>
    </lineage>
</organism>
<accession>A0ABP1PIS7</accession>
<dbReference type="EMBL" id="CAXLJM020000002">
    <property type="protein sequence ID" value="CAL8068823.1"/>
    <property type="molecule type" value="Genomic_DNA"/>
</dbReference>
<feature type="transmembrane region" description="Helical" evidence="1">
    <location>
        <begin position="270"/>
        <end position="289"/>
    </location>
</feature>
<proteinExistence type="predicted"/>
<evidence type="ECO:0000313" key="2">
    <source>
        <dbReference type="EMBL" id="CAL8068823.1"/>
    </source>
</evidence>